<dbReference type="EMBL" id="SDMP01000012">
    <property type="protein sequence ID" value="RYR26095.1"/>
    <property type="molecule type" value="Genomic_DNA"/>
</dbReference>
<dbReference type="Pfam" id="PF03140">
    <property type="entry name" value="DUF247"/>
    <property type="match status" value="1"/>
</dbReference>
<reference evidence="2 3" key="1">
    <citation type="submission" date="2019-01" db="EMBL/GenBank/DDBJ databases">
        <title>Sequencing of cultivated peanut Arachis hypogaea provides insights into genome evolution and oil improvement.</title>
        <authorList>
            <person name="Chen X."/>
        </authorList>
    </citation>
    <scope>NUCLEOTIDE SEQUENCE [LARGE SCALE GENOMIC DNA]</scope>
    <source>
        <strain evidence="3">cv. Fuhuasheng</strain>
        <tissue evidence="2">Leaves</tissue>
    </source>
</reference>
<accession>A0A445AI61</accession>
<dbReference type="OrthoDB" id="1849062at2759"/>
<sequence>MMEQKFKQFEEENQRLLLLQESSERSTQTRCEEIHELQAPLPKIRKVPHYLRNRVDFAKHYSPKLVSFGPIHHGDQNLKLGEEYKLMWSVMYVRTRGQTARDLHKRVLSNIKELQDLFDKDLFAKQEFTNCEVEGFKDLDQKLSWMLFVDGCALLQVLENGNLGDDFNYCDLKIKIDQLILVQQDVLLLENQLPFQLLRLLCCDPNANVNSNVDDHLVKSMEKFLCTHHLWPKPCPPRKESPCPKPNSVKLQQEESTKVVITAPVHLLDYLRKTIVEDDGCQEKKSKSDASSVDHGIITHRNIQELTATGIHLKKLDSRNPKYIKFSSGGIFSVGGILELPEITVDDTTAPTFLNLVAYEMCPDFQNDYGISSFVAFLDSLIDQPEDVKKLRSAGIMRNALGSDEEVSTLFNALSQDLISIESYSHVSKDIESHYKNKWLRWMTEIWNNHFSTPVAIIALLAGIIALVLTFIQTWYSVKQGSDNQSQ</sequence>
<evidence type="ECO:0000256" key="1">
    <source>
        <dbReference type="SAM" id="Phobius"/>
    </source>
</evidence>
<feature type="transmembrane region" description="Helical" evidence="1">
    <location>
        <begin position="455"/>
        <end position="478"/>
    </location>
</feature>
<dbReference type="InterPro" id="IPR004158">
    <property type="entry name" value="DUF247_pln"/>
</dbReference>
<dbReference type="STRING" id="3818.A0A445AI61"/>
<dbReference type="PANTHER" id="PTHR31549:SF191">
    <property type="entry name" value="DUF247 DOMAIN PROTEIN"/>
    <property type="match status" value="1"/>
</dbReference>
<dbReference type="Gramene" id="arahy.Tifrunner.gnm2.ann2.Ah12g260600.1">
    <property type="protein sequence ID" value="arahy.Tifrunner.gnm2.ann2.Ah12g260600.1-CDS"/>
    <property type="gene ID" value="arahy.Tifrunner.gnm2.ann2.Ah12g260600"/>
</dbReference>
<protein>
    <submittedName>
        <fullName evidence="2">Uncharacterized protein</fullName>
    </submittedName>
</protein>
<comment type="caution">
    <text evidence="2">The sequence shown here is derived from an EMBL/GenBank/DDBJ whole genome shotgun (WGS) entry which is preliminary data.</text>
</comment>
<name>A0A445AI61_ARAHY</name>
<dbReference type="PANTHER" id="PTHR31549">
    <property type="entry name" value="PROTEIN, PUTATIVE (DUF247)-RELATED-RELATED"/>
    <property type="match status" value="1"/>
</dbReference>
<keyword evidence="1" id="KW-0472">Membrane</keyword>
<dbReference type="Proteomes" id="UP000289738">
    <property type="component" value="Chromosome B02"/>
</dbReference>
<dbReference type="AlphaFoldDB" id="A0A445AI61"/>
<proteinExistence type="predicted"/>
<organism evidence="2 3">
    <name type="scientific">Arachis hypogaea</name>
    <name type="common">Peanut</name>
    <dbReference type="NCBI Taxonomy" id="3818"/>
    <lineage>
        <taxon>Eukaryota</taxon>
        <taxon>Viridiplantae</taxon>
        <taxon>Streptophyta</taxon>
        <taxon>Embryophyta</taxon>
        <taxon>Tracheophyta</taxon>
        <taxon>Spermatophyta</taxon>
        <taxon>Magnoliopsida</taxon>
        <taxon>eudicotyledons</taxon>
        <taxon>Gunneridae</taxon>
        <taxon>Pentapetalae</taxon>
        <taxon>rosids</taxon>
        <taxon>fabids</taxon>
        <taxon>Fabales</taxon>
        <taxon>Fabaceae</taxon>
        <taxon>Papilionoideae</taxon>
        <taxon>50 kb inversion clade</taxon>
        <taxon>dalbergioids sensu lato</taxon>
        <taxon>Dalbergieae</taxon>
        <taxon>Pterocarpus clade</taxon>
        <taxon>Arachis</taxon>
    </lineage>
</organism>
<keyword evidence="1" id="KW-0812">Transmembrane</keyword>
<keyword evidence="3" id="KW-1185">Reference proteome</keyword>
<keyword evidence="1" id="KW-1133">Transmembrane helix</keyword>
<gene>
    <name evidence="2" type="ORF">Ahy_B02g060243</name>
</gene>
<evidence type="ECO:0000313" key="2">
    <source>
        <dbReference type="EMBL" id="RYR26095.1"/>
    </source>
</evidence>
<evidence type="ECO:0000313" key="3">
    <source>
        <dbReference type="Proteomes" id="UP000289738"/>
    </source>
</evidence>